<evidence type="ECO:0000256" key="1">
    <source>
        <dbReference type="ARBA" id="ARBA00022723"/>
    </source>
</evidence>
<proteinExistence type="predicted"/>
<evidence type="ECO:0000256" key="4">
    <source>
        <dbReference type="PROSITE-ProRule" id="PRU00510"/>
    </source>
</evidence>
<dbReference type="Proteomes" id="UP001174465">
    <property type="component" value="Unassembled WGS sequence"/>
</dbReference>
<keyword evidence="1" id="KW-0479">Metal-binding</keyword>
<dbReference type="Pfam" id="PF01258">
    <property type="entry name" value="zf-dskA_traR"/>
    <property type="match status" value="1"/>
</dbReference>
<dbReference type="InterPro" id="IPR012783">
    <property type="entry name" value="Znf_C4_TraR"/>
</dbReference>
<evidence type="ECO:0000313" key="7">
    <source>
        <dbReference type="Proteomes" id="UP001174465"/>
    </source>
</evidence>
<feature type="domain" description="Zinc finger DksA/TraR C4-type" evidence="5">
    <location>
        <begin position="37"/>
        <end position="71"/>
    </location>
</feature>
<evidence type="ECO:0000256" key="2">
    <source>
        <dbReference type="ARBA" id="ARBA00022771"/>
    </source>
</evidence>
<keyword evidence="3" id="KW-0862">Zinc</keyword>
<organism evidence="6 7">
    <name type="scientific">Escherichia coli</name>
    <dbReference type="NCBI Taxonomy" id="562"/>
    <lineage>
        <taxon>Bacteria</taxon>
        <taxon>Pseudomonadati</taxon>
        <taxon>Pseudomonadota</taxon>
        <taxon>Gammaproteobacteria</taxon>
        <taxon>Enterobacterales</taxon>
        <taxon>Enterobacteriaceae</taxon>
        <taxon>Escherichia</taxon>
    </lineage>
</organism>
<feature type="zinc finger region" description="dksA C4-type" evidence="4">
    <location>
        <begin position="41"/>
        <end position="65"/>
    </location>
</feature>
<dbReference type="PANTHER" id="PTHR38777:SF1">
    <property type="entry name" value="DNAK SUPPRESSOR PROTEIN"/>
    <property type="match status" value="1"/>
</dbReference>
<dbReference type="InterPro" id="IPR020458">
    <property type="entry name" value="Znf_DskA_TraR_CS"/>
</dbReference>
<dbReference type="PANTHER" id="PTHR38777">
    <property type="entry name" value="FELS-2 PROPHAGE PROTEIN"/>
    <property type="match status" value="1"/>
</dbReference>
<dbReference type="GO" id="GO:1900378">
    <property type="term" value="P:positive regulation of secondary metabolite biosynthetic process"/>
    <property type="evidence" value="ECO:0007669"/>
    <property type="project" value="TreeGrafter"/>
</dbReference>
<name>A0AAW7VKX9_ECOLX</name>
<dbReference type="Gene3D" id="1.20.120.910">
    <property type="entry name" value="DksA, coiled-coil domain"/>
    <property type="match status" value="1"/>
</dbReference>
<dbReference type="GO" id="GO:0008270">
    <property type="term" value="F:zinc ion binding"/>
    <property type="evidence" value="ECO:0007669"/>
    <property type="project" value="UniProtKB-KW"/>
</dbReference>
<keyword evidence="2" id="KW-0863">Zinc-finger</keyword>
<dbReference type="AlphaFoldDB" id="A0AAW7VKX9"/>
<gene>
    <name evidence="6" type="ORF">Q2V64_27405</name>
</gene>
<feature type="non-terminal residue" evidence="6">
    <location>
        <position position="1"/>
    </location>
</feature>
<dbReference type="PROSITE" id="PS01102">
    <property type="entry name" value="ZF_DKSA_1"/>
    <property type="match status" value="1"/>
</dbReference>
<evidence type="ECO:0000256" key="3">
    <source>
        <dbReference type="ARBA" id="ARBA00022833"/>
    </source>
</evidence>
<dbReference type="InterPro" id="IPR000962">
    <property type="entry name" value="Znf_DskA_TraR"/>
</dbReference>
<dbReference type="EMBL" id="JAUKZB010000088">
    <property type="protein sequence ID" value="MDO2733333.1"/>
    <property type="molecule type" value="Genomic_DNA"/>
</dbReference>
<sequence>CGAEMTDEIDRISEVVMNERQSVVNAWQTRTKEAPHSRGCCNDCGNVIPAQRLAALPDVVTCIDCQHIRERRRKTCPGK</sequence>
<evidence type="ECO:0000259" key="5">
    <source>
        <dbReference type="Pfam" id="PF01258"/>
    </source>
</evidence>
<reference evidence="6" key="1">
    <citation type="submission" date="2023-07" db="EMBL/GenBank/DDBJ databases">
        <title>High risk of intestinal colonization with ESBL-producing Escherichia coli among soldiers of military contingents in specific geographic regions.</title>
        <authorList>
            <person name="Literacka E."/>
        </authorList>
    </citation>
    <scope>NUCLEOTIDE SEQUENCE</scope>
    <source>
        <strain evidence="6">33</strain>
    </source>
</reference>
<accession>A0AAW7VKX9</accession>
<protein>
    <submittedName>
        <fullName evidence="6">TraR/DksA C4-type zinc finger protein</fullName>
    </submittedName>
</protein>
<dbReference type="PROSITE" id="PS51128">
    <property type="entry name" value="ZF_DKSA_2"/>
    <property type="match status" value="1"/>
</dbReference>
<dbReference type="NCBIfam" id="TIGR02419">
    <property type="entry name" value="C4_traR_proteo"/>
    <property type="match status" value="1"/>
</dbReference>
<dbReference type="RefSeq" id="WP_252152873.1">
    <property type="nucleotide sequence ID" value="NZ_JARLSN010000116.1"/>
</dbReference>
<evidence type="ECO:0000313" key="6">
    <source>
        <dbReference type="EMBL" id="MDO2733333.1"/>
    </source>
</evidence>
<dbReference type="SUPFAM" id="SSF57716">
    <property type="entry name" value="Glucocorticoid receptor-like (DNA-binding domain)"/>
    <property type="match status" value="1"/>
</dbReference>
<comment type="caution">
    <text evidence="6">The sequence shown here is derived from an EMBL/GenBank/DDBJ whole genome shotgun (WGS) entry which is preliminary data.</text>
</comment>